<evidence type="ECO:0000256" key="3">
    <source>
        <dbReference type="ARBA" id="ARBA00023082"/>
    </source>
</evidence>
<evidence type="ECO:0000256" key="4">
    <source>
        <dbReference type="ARBA" id="ARBA00023125"/>
    </source>
</evidence>
<keyword evidence="4" id="KW-0238">DNA-binding</keyword>
<dbReference type="Pfam" id="PF04542">
    <property type="entry name" value="Sigma70_r2"/>
    <property type="match status" value="1"/>
</dbReference>
<name>A0A916XHL0_9ACTN</name>
<dbReference type="InterPro" id="IPR036388">
    <property type="entry name" value="WH-like_DNA-bd_sf"/>
</dbReference>
<dbReference type="GO" id="GO:0006352">
    <property type="term" value="P:DNA-templated transcription initiation"/>
    <property type="evidence" value="ECO:0007669"/>
    <property type="project" value="InterPro"/>
</dbReference>
<dbReference type="InterPro" id="IPR014284">
    <property type="entry name" value="RNA_pol_sigma-70_dom"/>
</dbReference>
<comment type="caution">
    <text evidence="9">The sequence shown here is derived from an EMBL/GenBank/DDBJ whole genome shotgun (WGS) entry which is preliminary data.</text>
</comment>
<dbReference type="NCBIfam" id="NF007228">
    <property type="entry name" value="PRK09646.1"/>
    <property type="match status" value="1"/>
</dbReference>
<dbReference type="EMBL" id="BMJH01000003">
    <property type="protein sequence ID" value="GGC72695.1"/>
    <property type="molecule type" value="Genomic_DNA"/>
</dbReference>
<feature type="region of interest" description="Disordered" evidence="6">
    <location>
        <begin position="104"/>
        <end position="128"/>
    </location>
</feature>
<feature type="domain" description="RNA polymerase sigma-70 region 2" evidence="7">
    <location>
        <begin position="39"/>
        <end position="106"/>
    </location>
</feature>
<sequence>MPEFDRIRAISPQPDPEIDTPEVLLTRAALGDDKAFAQFYDHVSPAVFGMVRRVVRDHAQSEEVTQDVMVELWRTASRFDPDKGSATGWAMTLAHRRAIDRVRSAQASTDRERKAAATSGRREYDEVSEKVDSNMERLQVQRCMGSLTELQRESVLLAFYQGYTYPEVATLLKVPLGTVKTRMRDGLIRLRDCLGVAR</sequence>
<dbReference type="Pfam" id="PF08281">
    <property type="entry name" value="Sigma70_r4_2"/>
    <property type="match status" value="1"/>
</dbReference>
<dbReference type="InterPro" id="IPR013324">
    <property type="entry name" value="RNA_pol_sigma_r3/r4-like"/>
</dbReference>
<dbReference type="InterPro" id="IPR013325">
    <property type="entry name" value="RNA_pol_sigma_r2"/>
</dbReference>
<dbReference type="NCBIfam" id="TIGR02937">
    <property type="entry name" value="sigma70-ECF"/>
    <property type="match status" value="1"/>
</dbReference>
<dbReference type="GO" id="GO:0003677">
    <property type="term" value="F:DNA binding"/>
    <property type="evidence" value="ECO:0007669"/>
    <property type="project" value="UniProtKB-KW"/>
</dbReference>
<dbReference type="InterPro" id="IPR039425">
    <property type="entry name" value="RNA_pol_sigma-70-like"/>
</dbReference>
<evidence type="ECO:0000313" key="10">
    <source>
        <dbReference type="Proteomes" id="UP000641514"/>
    </source>
</evidence>
<dbReference type="SUPFAM" id="SSF88946">
    <property type="entry name" value="Sigma2 domain of RNA polymerase sigma factors"/>
    <property type="match status" value="1"/>
</dbReference>
<accession>A0A916XHL0</accession>
<reference evidence="9" key="1">
    <citation type="journal article" date="2014" name="Int. J. Syst. Evol. Microbiol.">
        <title>Complete genome sequence of Corynebacterium casei LMG S-19264T (=DSM 44701T), isolated from a smear-ripened cheese.</title>
        <authorList>
            <consortium name="US DOE Joint Genome Institute (JGI-PGF)"/>
            <person name="Walter F."/>
            <person name="Albersmeier A."/>
            <person name="Kalinowski J."/>
            <person name="Ruckert C."/>
        </authorList>
    </citation>
    <scope>NUCLEOTIDE SEQUENCE</scope>
    <source>
        <strain evidence="9">CGMCC 1.15478</strain>
    </source>
</reference>
<keyword evidence="3" id="KW-0731">Sigma factor</keyword>
<keyword evidence="2" id="KW-0805">Transcription regulation</keyword>
<dbReference type="SUPFAM" id="SSF88659">
    <property type="entry name" value="Sigma3 and sigma4 domains of RNA polymerase sigma factors"/>
    <property type="match status" value="1"/>
</dbReference>
<evidence type="ECO:0000259" key="8">
    <source>
        <dbReference type="Pfam" id="PF08281"/>
    </source>
</evidence>
<dbReference type="Gene3D" id="1.10.10.10">
    <property type="entry name" value="Winged helix-like DNA-binding domain superfamily/Winged helix DNA-binding domain"/>
    <property type="match status" value="1"/>
</dbReference>
<dbReference type="CDD" id="cd06171">
    <property type="entry name" value="Sigma70_r4"/>
    <property type="match status" value="1"/>
</dbReference>
<evidence type="ECO:0000256" key="6">
    <source>
        <dbReference type="SAM" id="MobiDB-lite"/>
    </source>
</evidence>
<dbReference type="InterPro" id="IPR007627">
    <property type="entry name" value="RNA_pol_sigma70_r2"/>
</dbReference>
<evidence type="ECO:0000313" key="9">
    <source>
        <dbReference type="EMBL" id="GGC72695.1"/>
    </source>
</evidence>
<dbReference type="Proteomes" id="UP000641514">
    <property type="component" value="Unassembled WGS sequence"/>
</dbReference>
<comment type="similarity">
    <text evidence="1">Belongs to the sigma-70 factor family. ECF subfamily.</text>
</comment>
<evidence type="ECO:0000256" key="1">
    <source>
        <dbReference type="ARBA" id="ARBA00010641"/>
    </source>
</evidence>
<gene>
    <name evidence="9" type="primary">rpoE</name>
    <name evidence="9" type="ORF">GCM10011410_27190</name>
</gene>
<proteinExistence type="inferred from homology"/>
<reference evidence="9" key="2">
    <citation type="submission" date="2020-09" db="EMBL/GenBank/DDBJ databases">
        <authorList>
            <person name="Sun Q."/>
            <person name="Zhou Y."/>
        </authorList>
    </citation>
    <scope>NUCLEOTIDE SEQUENCE</scope>
    <source>
        <strain evidence="9">CGMCC 1.15478</strain>
    </source>
</reference>
<dbReference type="Gene3D" id="1.10.1740.10">
    <property type="match status" value="1"/>
</dbReference>
<dbReference type="GO" id="GO:0016987">
    <property type="term" value="F:sigma factor activity"/>
    <property type="evidence" value="ECO:0007669"/>
    <property type="project" value="UniProtKB-KW"/>
</dbReference>
<evidence type="ECO:0000256" key="2">
    <source>
        <dbReference type="ARBA" id="ARBA00023015"/>
    </source>
</evidence>
<dbReference type="InterPro" id="IPR013249">
    <property type="entry name" value="RNA_pol_sigma70_r4_t2"/>
</dbReference>
<keyword evidence="5" id="KW-0804">Transcription</keyword>
<dbReference type="PANTHER" id="PTHR43133:SF66">
    <property type="entry name" value="ECF RNA POLYMERASE SIGMA FACTOR SIGK"/>
    <property type="match status" value="1"/>
</dbReference>
<keyword evidence="10" id="KW-1185">Reference proteome</keyword>
<evidence type="ECO:0000256" key="5">
    <source>
        <dbReference type="ARBA" id="ARBA00023163"/>
    </source>
</evidence>
<feature type="domain" description="RNA polymerase sigma factor 70 region 4 type 2" evidence="8">
    <location>
        <begin position="138"/>
        <end position="190"/>
    </location>
</feature>
<dbReference type="PANTHER" id="PTHR43133">
    <property type="entry name" value="RNA POLYMERASE ECF-TYPE SIGMA FACTO"/>
    <property type="match status" value="1"/>
</dbReference>
<evidence type="ECO:0000259" key="7">
    <source>
        <dbReference type="Pfam" id="PF04542"/>
    </source>
</evidence>
<dbReference type="AlphaFoldDB" id="A0A916XHL0"/>
<dbReference type="RefSeq" id="WP_188676008.1">
    <property type="nucleotide sequence ID" value="NZ_BMJH01000003.1"/>
</dbReference>
<protein>
    <submittedName>
        <fullName evidence="9">RNA polymerase sigma factor SigK</fullName>
    </submittedName>
</protein>
<organism evidence="9 10">
    <name type="scientific">Hoyosella rhizosphaerae</name>
    <dbReference type="NCBI Taxonomy" id="1755582"/>
    <lineage>
        <taxon>Bacteria</taxon>
        <taxon>Bacillati</taxon>
        <taxon>Actinomycetota</taxon>
        <taxon>Actinomycetes</taxon>
        <taxon>Mycobacteriales</taxon>
        <taxon>Hoyosellaceae</taxon>
        <taxon>Hoyosella</taxon>
    </lineage>
</organism>